<evidence type="ECO:0000313" key="4">
    <source>
        <dbReference type="EMBL" id="ULP37528.1"/>
    </source>
</evidence>
<dbReference type="Proteomes" id="UP001055159">
    <property type="component" value="Chromosome"/>
</dbReference>
<feature type="region of interest" description="Disordered" evidence="1">
    <location>
        <begin position="1"/>
        <end position="24"/>
    </location>
</feature>
<feature type="domain" description="SnoaL-like" evidence="2">
    <location>
        <begin position="47"/>
        <end position="131"/>
    </location>
</feature>
<evidence type="ECO:0000256" key="1">
    <source>
        <dbReference type="SAM" id="MobiDB-lite"/>
    </source>
</evidence>
<reference evidence="3" key="2">
    <citation type="journal article" date="2022" name="BMC Genomics">
        <title>Comparative genome analysis of mycobacteria focusing on tRNA and non-coding RNA.</title>
        <authorList>
            <person name="Behra P.R.K."/>
            <person name="Pettersson B.M.F."/>
            <person name="Ramesh M."/>
            <person name="Das S."/>
            <person name="Dasgupta S."/>
            <person name="Kirsebom L.A."/>
        </authorList>
    </citation>
    <scope>NUCLEOTIDE SEQUENCE</scope>
    <source>
        <strain evidence="3">DSM 45406</strain>
    </source>
</reference>
<dbReference type="Pfam" id="PF12680">
    <property type="entry name" value="SnoaL_2"/>
    <property type="match status" value="1"/>
</dbReference>
<dbReference type="SUPFAM" id="SSF54427">
    <property type="entry name" value="NTF2-like"/>
    <property type="match status" value="1"/>
</dbReference>
<keyword evidence="5" id="KW-1185">Reference proteome</keyword>
<accession>A0A9X2YEW8</accession>
<reference evidence="3" key="1">
    <citation type="submission" date="2020-07" db="EMBL/GenBank/DDBJ databases">
        <authorList>
            <person name="Pettersson B.M.F."/>
            <person name="Behra P.R.K."/>
            <person name="Ramesh M."/>
            <person name="Das S."/>
            <person name="Dasgupta S."/>
            <person name="Kirsebom L.A."/>
        </authorList>
    </citation>
    <scope>NUCLEOTIDE SEQUENCE</scope>
    <source>
        <strain evidence="3">DSM 45406</strain>
    </source>
</reference>
<name>A0A9X2YEW8_9MYCO</name>
<dbReference type="Proteomes" id="UP001140272">
    <property type="component" value="Unassembled WGS sequence"/>
</dbReference>
<sequence>MSEHDVMTQRRRTASRAAAAGRRDTHGPHALYQRWINELWAGEPIAREIVSGDFVGHWPTRDIRGPDDLQAIVDQTRRELRELMFVVDVGPFVDGDLVAAHWISTGCTKRGPARFTGNDILRMVDGRIVEYWTGASPG</sequence>
<evidence type="ECO:0000313" key="3">
    <source>
        <dbReference type="EMBL" id="MCV7072824.1"/>
    </source>
</evidence>
<evidence type="ECO:0000313" key="5">
    <source>
        <dbReference type="Proteomes" id="UP001055159"/>
    </source>
</evidence>
<gene>
    <name evidence="3" type="ORF">H7H73_23145</name>
    <name evidence="4" type="ORF">MJO55_03565</name>
</gene>
<dbReference type="AlphaFoldDB" id="A0A9X2YEW8"/>
<dbReference type="InterPro" id="IPR037401">
    <property type="entry name" value="SnoaL-like"/>
</dbReference>
<dbReference type="EMBL" id="CP092427">
    <property type="protein sequence ID" value="ULP37528.1"/>
    <property type="molecule type" value="Genomic_DNA"/>
</dbReference>
<dbReference type="EMBL" id="JACKRN010000749">
    <property type="protein sequence ID" value="MCV7072824.1"/>
    <property type="molecule type" value="Genomic_DNA"/>
</dbReference>
<evidence type="ECO:0000259" key="2">
    <source>
        <dbReference type="Pfam" id="PF12680"/>
    </source>
</evidence>
<dbReference type="RefSeq" id="WP_043405040.1">
    <property type="nucleotide sequence ID" value="NZ_CP092427.2"/>
</dbReference>
<proteinExistence type="predicted"/>
<dbReference type="Gene3D" id="3.10.450.50">
    <property type="match status" value="1"/>
</dbReference>
<evidence type="ECO:0000313" key="6">
    <source>
        <dbReference type="Proteomes" id="UP001140272"/>
    </source>
</evidence>
<dbReference type="InterPro" id="IPR032710">
    <property type="entry name" value="NTF2-like_dom_sf"/>
</dbReference>
<protein>
    <submittedName>
        <fullName evidence="3">Ester cyclase</fullName>
    </submittedName>
</protein>
<reference evidence="4" key="3">
    <citation type="submission" date="2022-08" db="EMBL/GenBank/DDBJ databases">
        <title>Whole genome sequencing of non-tuberculosis mycobacteria type-strains.</title>
        <authorList>
            <person name="Igarashi Y."/>
            <person name="Osugi A."/>
            <person name="Mitarai S."/>
        </authorList>
    </citation>
    <scope>NUCLEOTIDE SEQUENCE</scope>
    <source>
        <strain evidence="4">JCM 16372</strain>
    </source>
</reference>
<organism evidence="3 6">
    <name type="scientific">Mycolicibacterium rufum</name>
    <dbReference type="NCBI Taxonomy" id="318424"/>
    <lineage>
        <taxon>Bacteria</taxon>
        <taxon>Bacillati</taxon>
        <taxon>Actinomycetota</taxon>
        <taxon>Actinomycetes</taxon>
        <taxon>Mycobacteriales</taxon>
        <taxon>Mycobacteriaceae</taxon>
        <taxon>Mycolicibacterium</taxon>
    </lineage>
</organism>